<accession>A0A848DCM5</accession>
<dbReference type="SUPFAM" id="SSF88659">
    <property type="entry name" value="Sigma3 and sigma4 domains of RNA polymerase sigma factors"/>
    <property type="match status" value="1"/>
</dbReference>
<organism evidence="6 7">
    <name type="scientific">Pseudonocardia bannensis</name>
    <dbReference type="NCBI Taxonomy" id="630973"/>
    <lineage>
        <taxon>Bacteria</taxon>
        <taxon>Bacillati</taxon>
        <taxon>Actinomycetota</taxon>
        <taxon>Actinomycetes</taxon>
        <taxon>Pseudonocardiales</taxon>
        <taxon>Pseudonocardiaceae</taxon>
        <taxon>Pseudonocardia</taxon>
    </lineage>
</organism>
<keyword evidence="3" id="KW-0731">Sigma factor</keyword>
<dbReference type="InterPro" id="IPR013249">
    <property type="entry name" value="RNA_pol_sigma70_r4_t2"/>
</dbReference>
<reference evidence="6 7" key="1">
    <citation type="submission" date="2020-04" db="EMBL/GenBank/DDBJ databases">
        <authorList>
            <person name="Klaysubun C."/>
            <person name="Duangmal K."/>
            <person name="Lipun K."/>
        </authorList>
    </citation>
    <scope>NUCLEOTIDE SEQUENCE [LARGE SCALE GENOMIC DNA]</scope>
    <source>
        <strain evidence="6 7">DSM 45300</strain>
    </source>
</reference>
<sequence>MKLWDVVLSTGPAATADPERRALPSEAWDVVDRALDVLPGRQRTFVVLRAVHGRSADDVCAALGVSAGNQRVLLRRGRGRRRDLLVDYVHPRSRRHAGA</sequence>
<dbReference type="EMBL" id="JAAXKZ010000004">
    <property type="protein sequence ID" value="NMH90358.1"/>
    <property type="molecule type" value="Genomic_DNA"/>
</dbReference>
<dbReference type="GO" id="GO:0006352">
    <property type="term" value="P:DNA-templated transcription initiation"/>
    <property type="evidence" value="ECO:0007669"/>
    <property type="project" value="InterPro"/>
</dbReference>
<dbReference type="GO" id="GO:0016987">
    <property type="term" value="F:sigma factor activity"/>
    <property type="evidence" value="ECO:0007669"/>
    <property type="project" value="UniProtKB-KW"/>
</dbReference>
<dbReference type="Proteomes" id="UP000586918">
    <property type="component" value="Unassembled WGS sequence"/>
</dbReference>
<comment type="caution">
    <text evidence="6">The sequence shown here is derived from an EMBL/GenBank/DDBJ whole genome shotgun (WGS) entry which is preliminary data.</text>
</comment>
<dbReference type="Gene3D" id="1.10.10.10">
    <property type="entry name" value="Winged helix-like DNA-binding domain superfamily/Winged helix DNA-binding domain"/>
    <property type="match status" value="1"/>
</dbReference>
<keyword evidence="4" id="KW-0804">Transcription</keyword>
<dbReference type="AlphaFoldDB" id="A0A848DCM5"/>
<gene>
    <name evidence="6" type="ORF">HF519_01850</name>
</gene>
<name>A0A848DCM5_9PSEU</name>
<evidence type="ECO:0000313" key="6">
    <source>
        <dbReference type="EMBL" id="NMH90358.1"/>
    </source>
</evidence>
<comment type="similarity">
    <text evidence="1">Belongs to the sigma-70 factor family. ECF subfamily.</text>
</comment>
<feature type="domain" description="RNA polymerase sigma factor 70 region 4 type 2" evidence="5">
    <location>
        <begin position="31"/>
        <end position="78"/>
    </location>
</feature>
<evidence type="ECO:0000256" key="3">
    <source>
        <dbReference type="ARBA" id="ARBA00023082"/>
    </source>
</evidence>
<evidence type="ECO:0000313" key="7">
    <source>
        <dbReference type="Proteomes" id="UP000586918"/>
    </source>
</evidence>
<dbReference type="InterPro" id="IPR036388">
    <property type="entry name" value="WH-like_DNA-bd_sf"/>
</dbReference>
<dbReference type="GO" id="GO:0003677">
    <property type="term" value="F:DNA binding"/>
    <property type="evidence" value="ECO:0007669"/>
    <property type="project" value="InterPro"/>
</dbReference>
<evidence type="ECO:0000256" key="4">
    <source>
        <dbReference type="ARBA" id="ARBA00023163"/>
    </source>
</evidence>
<proteinExistence type="inferred from homology"/>
<dbReference type="Pfam" id="PF08281">
    <property type="entry name" value="Sigma70_r4_2"/>
    <property type="match status" value="1"/>
</dbReference>
<dbReference type="InterPro" id="IPR013324">
    <property type="entry name" value="RNA_pol_sigma_r3/r4-like"/>
</dbReference>
<keyword evidence="7" id="KW-1185">Reference proteome</keyword>
<evidence type="ECO:0000256" key="1">
    <source>
        <dbReference type="ARBA" id="ARBA00010641"/>
    </source>
</evidence>
<evidence type="ECO:0000256" key="2">
    <source>
        <dbReference type="ARBA" id="ARBA00023015"/>
    </source>
</evidence>
<protein>
    <recommendedName>
        <fullName evidence="5">RNA polymerase sigma factor 70 region 4 type 2 domain-containing protein</fullName>
    </recommendedName>
</protein>
<keyword evidence="2" id="KW-0805">Transcription regulation</keyword>
<evidence type="ECO:0000259" key="5">
    <source>
        <dbReference type="Pfam" id="PF08281"/>
    </source>
</evidence>
<dbReference type="RefSeq" id="WP_169409861.1">
    <property type="nucleotide sequence ID" value="NZ_JAAXKZ010000004.1"/>
</dbReference>